<dbReference type="Gene3D" id="3.30.300.30">
    <property type="match status" value="1"/>
</dbReference>
<dbReference type="PRINTS" id="PR00154">
    <property type="entry name" value="AMPBINDING"/>
</dbReference>
<dbReference type="FunFam" id="3.30.300.30:FF:000010">
    <property type="entry name" value="Enterobactin synthetase component F"/>
    <property type="match status" value="1"/>
</dbReference>
<dbReference type="InterPro" id="IPR025110">
    <property type="entry name" value="AMP-bd_C"/>
</dbReference>
<dbReference type="EMBL" id="CAJVAX010000018">
    <property type="protein sequence ID" value="CAG7645158.1"/>
    <property type="molecule type" value="Genomic_DNA"/>
</dbReference>
<sequence length="522" mass="56805">MLPTADEGGMRPGIPGLPCVHSMFEERAAQRPGAIALSCEWEHLTYAELNRRANRVADVLRARGAGPEVLVGIALERSVQLVVGILGILKSGAAYLPLDPGYPVQRLDLMLSDSQVPLLLTQDSVRAKFPAAEGRSVLVLEDLAGELAAASEQNPPAAATSANLAYVIYTSGSTGKPKGVLIDHYNVTRLFTRTEHWFGFAPSDVWPLFHSAAFDLSVWEMWGALAYGGRLVVVPHLVARSYEAFHALVADEKVTVLTQTPTAFKQFAQAQHLKGAELALRWVVFAGEALNIPSLAPWFEQHGDCTPRLVNMYGITETTVHVTYREIDRADTESTASVVGAAIPDLRVHILDEEMNPVPEGTVGEIYVGGPGVGRGYLRRPELNRRRFLPDPYSDEPGATLYRSGDLAVPLPGGDIQYVGRSDHQVKIRGHRVELGEIESALLTHPGVKDAVAAVQDQDTDFPKVVAYLIPVAQTPSLKDLRHFLQDRVPDYMLPNAVVPITDLPLTASGKLERKALPWPAG</sequence>
<dbReference type="PANTHER" id="PTHR45527">
    <property type="entry name" value="NONRIBOSOMAL PEPTIDE SYNTHETASE"/>
    <property type="match status" value="1"/>
</dbReference>
<gene>
    <name evidence="5" type="ORF">SBRY_40085</name>
</gene>
<dbReference type="NCBIfam" id="TIGR01733">
    <property type="entry name" value="AA-adenyl-dom"/>
    <property type="match status" value="1"/>
</dbReference>
<accession>A0A9W4MHR6</accession>
<dbReference type="InterPro" id="IPR020459">
    <property type="entry name" value="AMP-binding"/>
</dbReference>
<dbReference type="Gene3D" id="3.40.50.980">
    <property type="match status" value="2"/>
</dbReference>
<dbReference type="AlphaFoldDB" id="A0A9W4MHR6"/>
<keyword evidence="1" id="KW-0596">Phosphopantetheine</keyword>
<keyword evidence="6" id="KW-1185">Reference proteome</keyword>
<dbReference type="Proteomes" id="UP001153328">
    <property type="component" value="Unassembled WGS sequence"/>
</dbReference>
<dbReference type="Pfam" id="PF00501">
    <property type="entry name" value="AMP-binding"/>
    <property type="match status" value="1"/>
</dbReference>
<evidence type="ECO:0000313" key="5">
    <source>
        <dbReference type="EMBL" id="CAG7645158.1"/>
    </source>
</evidence>
<dbReference type="Gene3D" id="2.30.38.10">
    <property type="entry name" value="Luciferase, Domain 3"/>
    <property type="match status" value="1"/>
</dbReference>
<protein>
    <submittedName>
        <fullName evidence="5">Amino acid adenylation domain-containing protein</fullName>
    </submittedName>
</protein>
<dbReference type="RefSeq" id="WP_205048111.1">
    <property type="nucleotide sequence ID" value="NZ_CAJVAX010000018.1"/>
</dbReference>
<evidence type="ECO:0000313" key="6">
    <source>
        <dbReference type="Proteomes" id="UP001153328"/>
    </source>
</evidence>
<evidence type="ECO:0000259" key="3">
    <source>
        <dbReference type="Pfam" id="PF00501"/>
    </source>
</evidence>
<feature type="domain" description="AMP-binding enzyme C-terminal" evidence="4">
    <location>
        <begin position="437"/>
        <end position="511"/>
    </location>
</feature>
<dbReference type="GO" id="GO:0043041">
    <property type="term" value="P:amino acid activation for nonribosomal peptide biosynthetic process"/>
    <property type="evidence" value="ECO:0007669"/>
    <property type="project" value="TreeGrafter"/>
</dbReference>
<dbReference type="PANTHER" id="PTHR45527:SF14">
    <property type="entry name" value="PLIPASTATIN SYNTHASE SUBUNIT B"/>
    <property type="match status" value="1"/>
</dbReference>
<evidence type="ECO:0000256" key="1">
    <source>
        <dbReference type="ARBA" id="ARBA00022450"/>
    </source>
</evidence>
<dbReference type="CDD" id="cd17643">
    <property type="entry name" value="A_NRPS_Cytc1-like"/>
    <property type="match status" value="1"/>
</dbReference>
<dbReference type="FunFam" id="3.40.50.980:FF:000001">
    <property type="entry name" value="Non-ribosomal peptide synthetase"/>
    <property type="match status" value="1"/>
</dbReference>
<dbReference type="GO" id="GO:0044550">
    <property type="term" value="P:secondary metabolite biosynthetic process"/>
    <property type="evidence" value="ECO:0007669"/>
    <property type="project" value="UniProtKB-ARBA"/>
</dbReference>
<organism evidence="5 6">
    <name type="scientific">Actinacidiphila bryophytorum</name>
    <dbReference type="NCBI Taxonomy" id="1436133"/>
    <lineage>
        <taxon>Bacteria</taxon>
        <taxon>Bacillati</taxon>
        <taxon>Actinomycetota</taxon>
        <taxon>Actinomycetes</taxon>
        <taxon>Kitasatosporales</taxon>
        <taxon>Streptomycetaceae</taxon>
        <taxon>Actinacidiphila</taxon>
    </lineage>
</organism>
<proteinExistence type="predicted"/>
<reference evidence="5" key="1">
    <citation type="submission" date="2021-06" db="EMBL/GenBank/DDBJ databases">
        <authorList>
            <person name="Arsene-Ploetze F."/>
        </authorList>
    </citation>
    <scope>NUCLEOTIDE SEQUENCE</scope>
    <source>
        <strain evidence="5">SBRY1</strain>
    </source>
</reference>
<evidence type="ECO:0000256" key="2">
    <source>
        <dbReference type="ARBA" id="ARBA00022553"/>
    </source>
</evidence>
<keyword evidence="2" id="KW-0597">Phosphoprotein</keyword>
<dbReference type="InterPro" id="IPR020845">
    <property type="entry name" value="AMP-binding_CS"/>
</dbReference>
<name>A0A9W4MHR6_9ACTN</name>
<dbReference type="InterPro" id="IPR045851">
    <property type="entry name" value="AMP-bd_C_sf"/>
</dbReference>
<feature type="domain" description="AMP-dependent synthetase/ligase" evidence="3">
    <location>
        <begin position="24"/>
        <end position="378"/>
    </location>
</feature>
<dbReference type="Pfam" id="PF13193">
    <property type="entry name" value="AMP-binding_C"/>
    <property type="match status" value="1"/>
</dbReference>
<dbReference type="GO" id="GO:0031177">
    <property type="term" value="F:phosphopantetheine binding"/>
    <property type="evidence" value="ECO:0007669"/>
    <property type="project" value="TreeGrafter"/>
</dbReference>
<dbReference type="InterPro" id="IPR000873">
    <property type="entry name" value="AMP-dep_synth/lig_dom"/>
</dbReference>
<dbReference type="FunFam" id="3.40.50.12780:FF:000012">
    <property type="entry name" value="Non-ribosomal peptide synthetase"/>
    <property type="match status" value="1"/>
</dbReference>
<comment type="caution">
    <text evidence="5">The sequence shown here is derived from an EMBL/GenBank/DDBJ whole genome shotgun (WGS) entry which is preliminary data.</text>
</comment>
<dbReference type="PROSITE" id="PS00455">
    <property type="entry name" value="AMP_BINDING"/>
    <property type="match status" value="1"/>
</dbReference>
<evidence type="ECO:0000259" key="4">
    <source>
        <dbReference type="Pfam" id="PF13193"/>
    </source>
</evidence>
<dbReference type="InterPro" id="IPR010071">
    <property type="entry name" value="AA_adenyl_dom"/>
</dbReference>
<dbReference type="SUPFAM" id="SSF56801">
    <property type="entry name" value="Acetyl-CoA synthetase-like"/>
    <property type="match status" value="1"/>
</dbReference>
<dbReference type="GO" id="GO:0005829">
    <property type="term" value="C:cytosol"/>
    <property type="evidence" value="ECO:0007669"/>
    <property type="project" value="TreeGrafter"/>
</dbReference>